<keyword evidence="5" id="KW-0325">Glycoprotein</keyword>
<dbReference type="Gene3D" id="3.40.720.10">
    <property type="entry name" value="Alkaline Phosphatase, subunit A"/>
    <property type="match status" value="1"/>
</dbReference>
<evidence type="ECO:0000256" key="2">
    <source>
        <dbReference type="ARBA" id="ARBA00022723"/>
    </source>
</evidence>
<dbReference type="EMBL" id="JBBJCI010000241">
    <property type="protein sequence ID" value="KAK7237733.1"/>
    <property type="molecule type" value="Genomic_DNA"/>
</dbReference>
<evidence type="ECO:0000313" key="8">
    <source>
        <dbReference type="EMBL" id="KAK7237733.1"/>
    </source>
</evidence>
<keyword evidence="4" id="KW-0106">Calcium</keyword>
<evidence type="ECO:0000256" key="5">
    <source>
        <dbReference type="ARBA" id="ARBA00023180"/>
    </source>
</evidence>
<keyword evidence="9" id="KW-1185">Reference proteome</keyword>
<dbReference type="PANTHER" id="PTHR10342">
    <property type="entry name" value="ARYLSULFATASE"/>
    <property type="match status" value="1"/>
</dbReference>
<evidence type="ECO:0000313" key="9">
    <source>
        <dbReference type="Proteomes" id="UP001363151"/>
    </source>
</evidence>
<organism evidence="8 9">
    <name type="scientific">Aureococcus anophagefferens</name>
    <name type="common">Harmful bloom alga</name>
    <dbReference type="NCBI Taxonomy" id="44056"/>
    <lineage>
        <taxon>Eukaryota</taxon>
        <taxon>Sar</taxon>
        <taxon>Stramenopiles</taxon>
        <taxon>Ochrophyta</taxon>
        <taxon>Pelagophyceae</taxon>
        <taxon>Pelagomonadales</taxon>
        <taxon>Pelagomonadaceae</taxon>
        <taxon>Aureococcus</taxon>
    </lineage>
</organism>
<keyword evidence="2" id="KW-0479">Metal-binding</keyword>
<comment type="similarity">
    <text evidence="1">Belongs to the sulfatase family.</text>
</comment>
<gene>
    <name evidence="8" type="primary">ARSB</name>
    <name evidence="8" type="ORF">SO694_0033007</name>
</gene>
<sequence>MASRTRRGLLALGALLLLPAWGAPPPNLLFILLDDFGWNDAGYHNGGRPNEGWTSTPTLDRLAASGVKLESYYTAPICSPSRAQIMTGRYQIRVGIQHGCYGASQGTGLPLDEVTIADALSRLDYETWMFGKWHLGFDEAAFLPTSRGFDYHYGHYDACVNAWNHTVGKTGTEKPRVVDEPGTHTCELLARDAVAKLAARDDARPLFVYLAFHMVHESDGAADGARSVASPDKPTKLLEAPEAYTAKFKDAGLNATRQTFLGMVALVDDAVGNVTDAWAAAGLGGVVVVASDNGSPHDARGFAGNLPLRGQKHELWEGGVRVPAFVFGAGVPRGAARRNVVAAVDWWPTLVKLAGGASSADASLDGVDLWPAVARGDDVRSELLHNFDTSSKPTAGFRGALRVGDLKLVLLEKHKQTLLYNVTADPREAADLAARRPGDAAALLAKLEAYGAAAVPCWGGTGPTPNPANFSGDCDAHPARSCETPAVYAPGWCG</sequence>
<dbReference type="Proteomes" id="UP001363151">
    <property type="component" value="Unassembled WGS sequence"/>
</dbReference>
<dbReference type="PANTHER" id="PTHR10342:SF274">
    <property type="entry name" value="ARYLSULFATASE B"/>
    <property type="match status" value="1"/>
</dbReference>
<dbReference type="InterPro" id="IPR000917">
    <property type="entry name" value="Sulfatase_N"/>
</dbReference>
<dbReference type="SUPFAM" id="SSF53649">
    <property type="entry name" value="Alkaline phosphatase-like"/>
    <property type="match status" value="1"/>
</dbReference>
<name>A0ABR1FSW1_AURAN</name>
<dbReference type="InterPro" id="IPR024607">
    <property type="entry name" value="Sulfatase_CS"/>
</dbReference>
<feature type="chain" id="PRO_5045673811" evidence="6">
    <location>
        <begin position="23"/>
        <end position="494"/>
    </location>
</feature>
<protein>
    <submittedName>
        <fullName evidence="8">Sulfuric ester hydrolase</fullName>
    </submittedName>
</protein>
<dbReference type="PROSITE" id="PS00523">
    <property type="entry name" value="SULFATASE_1"/>
    <property type="match status" value="1"/>
</dbReference>
<evidence type="ECO:0000259" key="7">
    <source>
        <dbReference type="Pfam" id="PF00884"/>
    </source>
</evidence>
<evidence type="ECO:0000256" key="3">
    <source>
        <dbReference type="ARBA" id="ARBA00022801"/>
    </source>
</evidence>
<dbReference type="Gene3D" id="3.30.1120.10">
    <property type="match status" value="1"/>
</dbReference>
<feature type="domain" description="Sulfatase N-terminal" evidence="7">
    <location>
        <begin position="26"/>
        <end position="355"/>
    </location>
</feature>
<feature type="signal peptide" evidence="6">
    <location>
        <begin position="1"/>
        <end position="22"/>
    </location>
</feature>
<dbReference type="CDD" id="cd16029">
    <property type="entry name" value="4-S"/>
    <property type="match status" value="1"/>
</dbReference>
<proteinExistence type="inferred from homology"/>
<dbReference type="InterPro" id="IPR017850">
    <property type="entry name" value="Alkaline_phosphatase_core_sf"/>
</dbReference>
<accession>A0ABR1FSW1</accession>
<evidence type="ECO:0000256" key="6">
    <source>
        <dbReference type="SAM" id="SignalP"/>
    </source>
</evidence>
<dbReference type="GO" id="GO:0016787">
    <property type="term" value="F:hydrolase activity"/>
    <property type="evidence" value="ECO:0007669"/>
    <property type="project" value="UniProtKB-KW"/>
</dbReference>
<evidence type="ECO:0000256" key="1">
    <source>
        <dbReference type="ARBA" id="ARBA00008779"/>
    </source>
</evidence>
<keyword evidence="3 8" id="KW-0378">Hydrolase</keyword>
<reference evidence="8 9" key="1">
    <citation type="submission" date="2024-03" db="EMBL/GenBank/DDBJ databases">
        <title>Aureococcus anophagefferens CCMP1851 and Kratosvirus quantuckense: Draft genome of a second virus-susceptible host strain in the model system.</title>
        <authorList>
            <person name="Chase E."/>
            <person name="Truchon A.R."/>
            <person name="Schepens W."/>
            <person name="Wilhelm S.W."/>
        </authorList>
    </citation>
    <scope>NUCLEOTIDE SEQUENCE [LARGE SCALE GENOMIC DNA]</scope>
    <source>
        <strain evidence="8 9">CCMP1851</strain>
    </source>
</reference>
<comment type="caution">
    <text evidence="8">The sequence shown here is derived from an EMBL/GenBank/DDBJ whole genome shotgun (WGS) entry which is preliminary data.</text>
</comment>
<evidence type="ECO:0000256" key="4">
    <source>
        <dbReference type="ARBA" id="ARBA00022837"/>
    </source>
</evidence>
<keyword evidence="6" id="KW-0732">Signal</keyword>
<dbReference type="Pfam" id="PF00884">
    <property type="entry name" value="Sulfatase"/>
    <property type="match status" value="1"/>
</dbReference>
<dbReference type="InterPro" id="IPR047115">
    <property type="entry name" value="ARSB"/>
</dbReference>